<comment type="caution">
    <text evidence="1">The sequence shown here is derived from an EMBL/GenBank/DDBJ whole genome shotgun (WGS) entry which is preliminary data.</text>
</comment>
<dbReference type="EMBL" id="JAYFUI010000108">
    <property type="protein sequence ID" value="MEA5672011.1"/>
    <property type="molecule type" value="Genomic_DNA"/>
</dbReference>
<accession>A0ABU5VF54</accession>
<dbReference type="RefSeq" id="WP_323453280.1">
    <property type="nucleotide sequence ID" value="NZ_JAYFUI010000108.1"/>
</dbReference>
<gene>
    <name evidence="1" type="ORF">VA602_11745</name>
</gene>
<keyword evidence="2" id="KW-1185">Reference proteome</keyword>
<proteinExistence type="predicted"/>
<dbReference type="Proteomes" id="UP001302573">
    <property type="component" value="Unassembled WGS sequence"/>
</dbReference>
<evidence type="ECO:0000313" key="2">
    <source>
        <dbReference type="Proteomes" id="UP001302573"/>
    </source>
</evidence>
<sequence length="93" mass="10328">MLAEMPVVRFLFKNLRFSGKPPKNLNKITADSGYLLVPVLALRRLAPLGVAHCWQLASVVSNQTLIFVSTYAIGEARRTFRAGPITMKHAAYL</sequence>
<name>A0ABU5VF54_9PSED</name>
<protein>
    <submittedName>
        <fullName evidence="1">Uncharacterized protein</fullName>
    </submittedName>
</protein>
<evidence type="ECO:0000313" key="1">
    <source>
        <dbReference type="EMBL" id="MEA5672011.1"/>
    </source>
</evidence>
<organism evidence="1 2">
    <name type="scientific">Pseudomonas machongensis</name>
    <dbReference type="NCBI Taxonomy" id="3110229"/>
    <lineage>
        <taxon>Bacteria</taxon>
        <taxon>Pseudomonadati</taxon>
        <taxon>Pseudomonadota</taxon>
        <taxon>Gammaproteobacteria</taxon>
        <taxon>Pseudomonadales</taxon>
        <taxon>Pseudomonadaceae</taxon>
        <taxon>Pseudomonas</taxon>
    </lineage>
</organism>
<reference evidence="1 2" key="1">
    <citation type="submission" date="2023-12" db="EMBL/GenBank/DDBJ databases">
        <title>Pseudomonas machongensis sp. nov., isolated from wilted pepper plants (Capsicum annuum).</title>
        <authorList>
            <person name="Qiu M."/>
            <person name="Li Y."/>
            <person name="Liu Q."/>
            <person name="Zhang X."/>
            <person name="Huang Y."/>
            <person name="Guo R."/>
            <person name="Hu M."/>
            <person name="Zhou J."/>
            <person name="Zhou X."/>
        </authorList>
    </citation>
    <scope>NUCLEOTIDE SEQUENCE [LARGE SCALE GENOMIC DNA]</scope>
    <source>
        <strain evidence="1 2">MH2</strain>
    </source>
</reference>